<accession>A0ACB5U198</accession>
<comment type="caution">
    <text evidence="1">The sequence shown here is derived from an EMBL/GenBank/DDBJ whole genome shotgun (WGS) entry which is preliminary data.</text>
</comment>
<organism evidence="1 2">
    <name type="scientific">Candida boidinii</name>
    <name type="common">Yeast</name>
    <dbReference type="NCBI Taxonomy" id="5477"/>
    <lineage>
        <taxon>Eukaryota</taxon>
        <taxon>Fungi</taxon>
        <taxon>Dikarya</taxon>
        <taxon>Ascomycota</taxon>
        <taxon>Saccharomycotina</taxon>
        <taxon>Pichiomycetes</taxon>
        <taxon>Pichiales</taxon>
        <taxon>Pichiaceae</taxon>
        <taxon>Ogataea</taxon>
        <taxon>Ogataea/Candida clade</taxon>
    </lineage>
</organism>
<dbReference type="Proteomes" id="UP001165101">
    <property type="component" value="Unassembled WGS sequence"/>
</dbReference>
<reference evidence="1" key="1">
    <citation type="submission" date="2023-04" db="EMBL/GenBank/DDBJ databases">
        <title>Candida boidinii NBRC 1967.</title>
        <authorList>
            <person name="Ichikawa N."/>
            <person name="Sato H."/>
            <person name="Tonouchi N."/>
        </authorList>
    </citation>
    <scope>NUCLEOTIDE SEQUENCE</scope>
    <source>
        <strain evidence="1">NBRC 1967</strain>
    </source>
</reference>
<proteinExistence type="predicted"/>
<evidence type="ECO:0000313" key="1">
    <source>
        <dbReference type="EMBL" id="GME99584.1"/>
    </source>
</evidence>
<protein>
    <submittedName>
        <fullName evidence="1">Unnamed protein product</fullName>
    </submittedName>
</protein>
<name>A0ACB5U198_CANBO</name>
<keyword evidence="2" id="KW-1185">Reference proteome</keyword>
<sequence>MSSKTEQKEWTPEEVVPERILKLLKPDDSGKNYNYANAFYQIVSLLKEQKRTGWLNFDIPNPESIADHMYRMSIIAMSLSPASFGDNKPDISKCVKIALVHDIAESLVGDITPTDANIDKVEKNKREYKTILYLSDVIKPYNEDFSKELVDLWLDYEEQRCFEAVITKDIDKYELLIQTLEYEKACKGEKNLNEFFSCRKAIKTKEIQDLADIIMNDREKFWDSVKKRN</sequence>
<dbReference type="EMBL" id="BSXV01004037">
    <property type="protein sequence ID" value="GME99584.1"/>
    <property type="molecule type" value="Genomic_DNA"/>
</dbReference>
<evidence type="ECO:0000313" key="2">
    <source>
        <dbReference type="Proteomes" id="UP001165101"/>
    </source>
</evidence>
<gene>
    <name evidence="1" type="ORF">Cboi01_000533400</name>
</gene>